<dbReference type="InParanoid" id="B4DAQ6"/>
<dbReference type="EMBL" id="ABVL01000032">
    <property type="protein sequence ID" value="EDY16466.1"/>
    <property type="molecule type" value="Genomic_DNA"/>
</dbReference>
<dbReference type="RefSeq" id="WP_006983316.1">
    <property type="nucleotide sequence ID" value="NZ_ABVL01000032.1"/>
</dbReference>
<keyword evidence="1" id="KW-0812">Transmembrane</keyword>
<dbReference type="InterPro" id="IPR019838">
    <property type="entry name" value="Verru/Chthon_B"/>
</dbReference>
<keyword evidence="1" id="KW-1133">Transmembrane helix</keyword>
<proteinExistence type="predicted"/>
<evidence type="ECO:0000313" key="3">
    <source>
        <dbReference type="Proteomes" id="UP000005824"/>
    </source>
</evidence>
<organism evidence="2 3">
    <name type="scientific">Chthoniobacter flavus Ellin428</name>
    <dbReference type="NCBI Taxonomy" id="497964"/>
    <lineage>
        <taxon>Bacteria</taxon>
        <taxon>Pseudomonadati</taxon>
        <taxon>Verrucomicrobiota</taxon>
        <taxon>Spartobacteria</taxon>
        <taxon>Chthoniobacterales</taxon>
        <taxon>Chthoniobacteraceae</taxon>
        <taxon>Chthoniobacter</taxon>
    </lineage>
</organism>
<protein>
    <submittedName>
        <fullName evidence="2">Uncharacterized protein</fullName>
    </submittedName>
</protein>
<accession>B4DAQ6</accession>
<dbReference type="PROSITE" id="PS00409">
    <property type="entry name" value="PROKAR_NTER_METHYL"/>
    <property type="match status" value="1"/>
</dbReference>
<dbReference type="InterPro" id="IPR012902">
    <property type="entry name" value="N_methyl_site"/>
</dbReference>
<comment type="caution">
    <text evidence="2">The sequence shown here is derived from an EMBL/GenBank/DDBJ whole genome shotgun (WGS) entry which is preliminary data.</text>
</comment>
<dbReference type="STRING" id="497964.CfE428DRAFT_5997"/>
<dbReference type="NCBIfam" id="TIGR02598">
    <property type="entry name" value="Verru_Chthon cassette protein B"/>
    <property type="match status" value="1"/>
</dbReference>
<keyword evidence="3" id="KW-1185">Reference proteome</keyword>
<evidence type="ECO:0000313" key="2">
    <source>
        <dbReference type="EMBL" id="EDY16466.1"/>
    </source>
</evidence>
<dbReference type="AlphaFoldDB" id="B4DAQ6"/>
<keyword evidence="1" id="KW-0472">Membrane</keyword>
<dbReference type="Proteomes" id="UP000005824">
    <property type="component" value="Unassembled WGS sequence"/>
</dbReference>
<reference evidence="2 3" key="1">
    <citation type="journal article" date="2011" name="J. Bacteriol.">
        <title>Genome sequence of Chthoniobacter flavus Ellin428, an aerobic heterotrophic soil bacterium.</title>
        <authorList>
            <person name="Kant R."/>
            <person name="van Passel M.W."/>
            <person name="Palva A."/>
            <person name="Lucas S."/>
            <person name="Lapidus A."/>
            <person name="Glavina Del Rio T."/>
            <person name="Dalin E."/>
            <person name="Tice H."/>
            <person name="Bruce D."/>
            <person name="Goodwin L."/>
            <person name="Pitluck S."/>
            <person name="Larimer F.W."/>
            <person name="Land M.L."/>
            <person name="Hauser L."/>
            <person name="Sangwan P."/>
            <person name="de Vos W.M."/>
            <person name="Janssen P.H."/>
            <person name="Smidt H."/>
        </authorList>
    </citation>
    <scope>NUCLEOTIDE SEQUENCE [LARGE SCALE GENOMIC DNA]</scope>
    <source>
        <strain evidence="2 3">Ellin428</strain>
    </source>
</reference>
<feature type="transmembrane region" description="Helical" evidence="1">
    <location>
        <begin position="20"/>
        <end position="43"/>
    </location>
</feature>
<gene>
    <name evidence="2" type="ORF">CfE428DRAFT_5997</name>
</gene>
<sequence length="218" mass="23720">MKVATNRSVSRHSRSAQSGFSLVEVVLAVGIVAFAFVAILGLLPAGMSQFRQTIDNTVSAEIAHRVIADAQQTDFDTLIDKADVPSEQSNDNYFAFRAPRVAQPEFRYFDERGEEVVPLSETARLNPGSLSDDEKSRVVYHVLVRVMPQSPVPETLAGIGGGKELATLTVQVARNPSNRAIKISTAGNDDANEPNRQLFTQTPGVSFLTYSAQIARNQ</sequence>
<name>B4DAQ6_9BACT</name>
<evidence type="ECO:0000256" key="1">
    <source>
        <dbReference type="SAM" id="Phobius"/>
    </source>
</evidence>
<dbReference type="eggNOG" id="ENOG5034AT3">
    <property type="taxonomic scope" value="Bacteria"/>
</dbReference>